<accession>A0A6M8J4P5</accession>
<keyword evidence="2" id="KW-0819">tRNA processing</keyword>
<dbReference type="GO" id="GO:0030677">
    <property type="term" value="C:ribonuclease P complex"/>
    <property type="evidence" value="ECO:0007669"/>
    <property type="project" value="TreeGrafter"/>
</dbReference>
<dbReference type="EMBL" id="CP053716">
    <property type="protein sequence ID" value="QKF07603.1"/>
    <property type="molecule type" value="Genomic_DNA"/>
</dbReference>
<evidence type="ECO:0000256" key="1">
    <source>
        <dbReference type="ARBA" id="ARBA00002663"/>
    </source>
</evidence>
<name>A0A6M8J4P5_9ACTN</name>
<dbReference type="PANTHER" id="PTHR33992:SF1">
    <property type="entry name" value="RIBONUCLEASE P PROTEIN COMPONENT"/>
    <property type="match status" value="1"/>
</dbReference>
<evidence type="ECO:0000256" key="4">
    <source>
        <dbReference type="ARBA" id="ARBA00022759"/>
    </source>
</evidence>
<organism evidence="8 9">
    <name type="scientific">Berryella wangjianweii</name>
    <dbReference type="NCBI Taxonomy" id="2734634"/>
    <lineage>
        <taxon>Bacteria</taxon>
        <taxon>Bacillati</taxon>
        <taxon>Actinomycetota</taxon>
        <taxon>Coriobacteriia</taxon>
        <taxon>Eggerthellales</taxon>
        <taxon>Eggerthellaceae</taxon>
        <taxon>Berryella</taxon>
    </lineage>
</organism>
<dbReference type="GO" id="GO:0000049">
    <property type="term" value="F:tRNA binding"/>
    <property type="evidence" value="ECO:0007669"/>
    <property type="project" value="InterPro"/>
</dbReference>
<dbReference type="NCBIfam" id="TIGR00188">
    <property type="entry name" value="rnpA"/>
    <property type="match status" value="1"/>
</dbReference>
<comment type="function">
    <text evidence="1">RNaseP catalyzes the removal of the 5'-leader sequence from pre-tRNA to produce the mature 5'-terminus. It can also cleave other RNA substrates such as 4.5S RNA. The protein component plays an auxiliary but essential role in vivo by binding to the 5'-leader sequence and broadening the substrate specificity of the ribozyme.</text>
</comment>
<proteinExistence type="predicted"/>
<dbReference type="AlphaFoldDB" id="A0A6M8J4P5"/>
<keyword evidence="3" id="KW-0540">Nuclease</keyword>
<dbReference type="Pfam" id="PF00825">
    <property type="entry name" value="Ribonuclease_P"/>
    <property type="match status" value="1"/>
</dbReference>
<dbReference type="InterPro" id="IPR014721">
    <property type="entry name" value="Ribsml_uS5_D2-typ_fold_subgr"/>
</dbReference>
<dbReference type="InterPro" id="IPR020539">
    <property type="entry name" value="RNase_P_CS"/>
</dbReference>
<gene>
    <name evidence="8" type="primary">rnpA</name>
    <name evidence="8" type="ORF">HLV38_05345</name>
</gene>
<dbReference type="EC" id="3.1.26.5" evidence="7"/>
<dbReference type="PROSITE" id="PS00648">
    <property type="entry name" value="RIBONUCLEASE_P"/>
    <property type="match status" value="1"/>
</dbReference>
<evidence type="ECO:0000256" key="5">
    <source>
        <dbReference type="ARBA" id="ARBA00022801"/>
    </source>
</evidence>
<keyword evidence="5 8" id="KW-0378">Hydrolase</keyword>
<evidence type="ECO:0000256" key="7">
    <source>
        <dbReference type="NCBIfam" id="TIGR00188"/>
    </source>
</evidence>
<evidence type="ECO:0000256" key="6">
    <source>
        <dbReference type="ARBA" id="ARBA00022884"/>
    </source>
</evidence>
<evidence type="ECO:0000256" key="3">
    <source>
        <dbReference type="ARBA" id="ARBA00022722"/>
    </source>
</evidence>
<dbReference type="InterPro" id="IPR020568">
    <property type="entry name" value="Ribosomal_Su5_D2-typ_SF"/>
</dbReference>
<keyword evidence="6" id="KW-0694">RNA-binding</keyword>
<evidence type="ECO:0000313" key="8">
    <source>
        <dbReference type="EMBL" id="QKF07603.1"/>
    </source>
</evidence>
<dbReference type="Gene3D" id="3.30.230.10">
    <property type="match status" value="1"/>
</dbReference>
<keyword evidence="9" id="KW-1185">Reference proteome</keyword>
<sequence>METIKSSAEISSLFKQGRRFSTPYFTLIASRTAEQHDPDGRVVFIAGKKLGNAVWRNRAKRRLRAVCALETPCGYDRDVLLVARRPLTEHSFDEVCHAYRDAVRKAKVARAQ</sequence>
<dbReference type="KEGG" id="bwa:HLV38_05345"/>
<protein>
    <recommendedName>
        <fullName evidence="7">Ribonuclease P protein component</fullName>
        <ecNumber evidence="7">3.1.26.5</ecNumber>
    </recommendedName>
</protein>
<keyword evidence="4" id="KW-0255">Endonuclease</keyword>
<dbReference type="GO" id="GO:0004526">
    <property type="term" value="F:ribonuclease P activity"/>
    <property type="evidence" value="ECO:0007669"/>
    <property type="project" value="UniProtKB-UniRule"/>
</dbReference>
<dbReference type="SUPFAM" id="SSF54211">
    <property type="entry name" value="Ribosomal protein S5 domain 2-like"/>
    <property type="match status" value="1"/>
</dbReference>
<dbReference type="PANTHER" id="PTHR33992">
    <property type="entry name" value="RIBONUCLEASE P PROTEIN COMPONENT"/>
    <property type="match status" value="1"/>
</dbReference>
<evidence type="ECO:0000256" key="2">
    <source>
        <dbReference type="ARBA" id="ARBA00022694"/>
    </source>
</evidence>
<dbReference type="InterPro" id="IPR000100">
    <property type="entry name" value="RNase_P"/>
</dbReference>
<dbReference type="Proteomes" id="UP000503297">
    <property type="component" value="Chromosome"/>
</dbReference>
<reference evidence="9" key="1">
    <citation type="submission" date="2020-05" db="EMBL/GenBank/DDBJ databases">
        <title>Novel species in genus Nocardioides.</title>
        <authorList>
            <person name="Zhang G."/>
        </authorList>
    </citation>
    <scope>NUCLEOTIDE SEQUENCE [LARGE SCALE GENOMIC DNA]</scope>
    <source>
        <strain evidence="9">zg-1050</strain>
    </source>
</reference>
<dbReference type="GO" id="GO:0042781">
    <property type="term" value="F:3'-tRNA processing endoribonuclease activity"/>
    <property type="evidence" value="ECO:0007669"/>
    <property type="project" value="TreeGrafter"/>
</dbReference>
<dbReference type="RefSeq" id="WP_172164377.1">
    <property type="nucleotide sequence ID" value="NZ_CP053716.1"/>
</dbReference>
<evidence type="ECO:0000313" key="9">
    <source>
        <dbReference type="Proteomes" id="UP000503297"/>
    </source>
</evidence>